<dbReference type="EMBL" id="MT143866">
    <property type="protein sequence ID" value="QJB03936.1"/>
    <property type="molecule type" value="Genomic_DNA"/>
</dbReference>
<dbReference type="AlphaFoldDB" id="A0A6M3LW61"/>
<reference evidence="1" key="1">
    <citation type="submission" date="2020-03" db="EMBL/GenBank/DDBJ databases">
        <title>The deep terrestrial virosphere.</title>
        <authorList>
            <person name="Holmfeldt K."/>
            <person name="Nilsson E."/>
            <person name="Simone D."/>
            <person name="Lopez-Fernandez M."/>
            <person name="Wu X."/>
            <person name="de Brujin I."/>
            <person name="Lundin D."/>
            <person name="Andersson A."/>
            <person name="Bertilsson S."/>
            <person name="Dopson M."/>
        </authorList>
    </citation>
    <scope>NUCLEOTIDE SEQUENCE</scope>
    <source>
        <strain evidence="1">MM171A00973</strain>
        <strain evidence="2">MM171B00522</strain>
    </source>
</reference>
<dbReference type="EMBL" id="MT143655">
    <property type="protein sequence ID" value="QJA99527.1"/>
    <property type="molecule type" value="Genomic_DNA"/>
</dbReference>
<organism evidence="1">
    <name type="scientific">viral metagenome</name>
    <dbReference type="NCBI Taxonomy" id="1070528"/>
    <lineage>
        <taxon>unclassified sequences</taxon>
        <taxon>metagenomes</taxon>
        <taxon>organismal metagenomes</taxon>
    </lineage>
</organism>
<evidence type="ECO:0008006" key="3">
    <source>
        <dbReference type="Google" id="ProtNLM"/>
    </source>
</evidence>
<accession>A0A6M3LW61</accession>
<evidence type="ECO:0000313" key="2">
    <source>
        <dbReference type="EMBL" id="QJB03936.1"/>
    </source>
</evidence>
<proteinExistence type="predicted"/>
<gene>
    <name evidence="1" type="ORF">MM171A00973_0012</name>
    <name evidence="2" type="ORF">MM171B00522_0016</name>
</gene>
<protein>
    <recommendedName>
        <fullName evidence="3">Antitoxin</fullName>
    </recommendedName>
</protein>
<evidence type="ECO:0000313" key="1">
    <source>
        <dbReference type="EMBL" id="QJA99527.1"/>
    </source>
</evidence>
<sequence length="59" mass="7020">MVNVNISEDAWRRVRYYAKPKESFADTLDRVLQDYHHRGEMIGELDEKGVLKIDEEKPK</sequence>
<name>A0A6M3LW61_9ZZZZ</name>